<sequence length="86" mass="9981">MAALAVSERLFQISQEIQEIENELGQRRFALRAFLRHLRPASPAVVGDRMRAANENIMHLETRRQMLRDEQRALIVQAVTLGDRRD</sequence>
<dbReference type="PaxDb" id="4081-Solyc08g036550.1.1"/>
<reference evidence="1" key="2">
    <citation type="submission" date="2019-01" db="UniProtKB">
        <authorList>
            <consortium name="EnsemblPlants"/>
        </authorList>
    </citation>
    <scope>IDENTIFICATION</scope>
    <source>
        <strain evidence="1">cv. Heinz 1706</strain>
    </source>
</reference>
<evidence type="ECO:0000313" key="2">
    <source>
        <dbReference type="Proteomes" id="UP000004994"/>
    </source>
</evidence>
<dbReference type="EnsemblPlants" id="Solyc08g036550.1.1">
    <property type="protein sequence ID" value="Solyc08g036550.1.1.1"/>
    <property type="gene ID" value="Solyc08g036550.1"/>
</dbReference>
<keyword evidence="2" id="KW-1185">Reference proteome</keyword>
<dbReference type="Proteomes" id="UP000004994">
    <property type="component" value="Chromosome 8"/>
</dbReference>
<evidence type="ECO:0000313" key="1">
    <source>
        <dbReference type="EnsemblPlants" id="Solyc08g036550.1.1.1"/>
    </source>
</evidence>
<dbReference type="AlphaFoldDB" id="A0A3Q7HNA8"/>
<dbReference type="PANTHER" id="PTHR36344:SF1">
    <property type="entry name" value="RX N-TERMINAL DOMAIN-CONTAINING PROTEIN"/>
    <property type="match status" value="1"/>
</dbReference>
<dbReference type="Gramene" id="Solyc08g036550.1.1">
    <property type="protein sequence ID" value="Solyc08g036550.1.1.1"/>
    <property type="gene ID" value="Solyc08g036550.1"/>
</dbReference>
<proteinExistence type="predicted"/>
<protein>
    <submittedName>
        <fullName evidence="1">Uncharacterized protein</fullName>
    </submittedName>
</protein>
<reference evidence="1" key="1">
    <citation type="journal article" date="2012" name="Nature">
        <title>The tomato genome sequence provides insights into fleshy fruit evolution.</title>
        <authorList>
            <consortium name="Tomato Genome Consortium"/>
        </authorList>
    </citation>
    <scope>NUCLEOTIDE SEQUENCE [LARGE SCALE GENOMIC DNA]</scope>
    <source>
        <strain evidence="1">cv. Heinz 1706</strain>
    </source>
</reference>
<accession>A0A3Q7HNA8</accession>
<organism evidence="1">
    <name type="scientific">Solanum lycopersicum</name>
    <name type="common">Tomato</name>
    <name type="synonym">Lycopersicon esculentum</name>
    <dbReference type="NCBI Taxonomy" id="4081"/>
    <lineage>
        <taxon>Eukaryota</taxon>
        <taxon>Viridiplantae</taxon>
        <taxon>Streptophyta</taxon>
        <taxon>Embryophyta</taxon>
        <taxon>Tracheophyta</taxon>
        <taxon>Spermatophyta</taxon>
        <taxon>Magnoliopsida</taxon>
        <taxon>eudicotyledons</taxon>
        <taxon>Gunneridae</taxon>
        <taxon>Pentapetalae</taxon>
        <taxon>asterids</taxon>
        <taxon>lamiids</taxon>
        <taxon>Solanales</taxon>
        <taxon>Solanaceae</taxon>
        <taxon>Solanoideae</taxon>
        <taxon>Solaneae</taxon>
        <taxon>Solanum</taxon>
        <taxon>Solanum subgen. Lycopersicon</taxon>
    </lineage>
</organism>
<name>A0A3Q7HNA8_SOLLC</name>
<dbReference type="PANTHER" id="PTHR36344">
    <property type="entry name" value="RX N-TERMINAL DOMAIN-CONTAINING PROTEIN"/>
    <property type="match status" value="1"/>
</dbReference>
<dbReference type="InParanoid" id="A0A3Q7HNA8"/>